<dbReference type="Gene3D" id="3.40.50.2300">
    <property type="match status" value="1"/>
</dbReference>
<dbReference type="Gene3D" id="1.10.10.60">
    <property type="entry name" value="Homeodomain-like"/>
    <property type="match status" value="2"/>
</dbReference>
<dbReference type="Pfam" id="PF00072">
    <property type="entry name" value="Response_reg"/>
    <property type="match status" value="1"/>
</dbReference>
<dbReference type="EMBL" id="JBHMDO010000028">
    <property type="protein sequence ID" value="MFB9327702.1"/>
    <property type="molecule type" value="Genomic_DNA"/>
</dbReference>
<organism evidence="11 12">
    <name type="scientific">Paenibacillus aurantiacus</name>
    <dbReference type="NCBI Taxonomy" id="1936118"/>
    <lineage>
        <taxon>Bacteria</taxon>
        <taxon>Bacillati</taxon>
        <taxon>Bacillota</taxon>
        <taxon>Bacilli</taxon>
        <taxon>Bacillales</taxon>
        <taxon>Paenibacillaceae</taxon>
        <taxon>Paenibacillus</taxon>
    </lineage>
</organism>
<dbReference type="InterPro" id="IPR011006">
    <property type="entry name" value="CheY-like_superfamily"/>
</dbReference>
<dbReference type="InterPro" id="IPR018060">
    <property type="entry name" value="HTH_AraC"/>
</dbReference>
<evidence type="ECO:0000256" key="1">
    <source>
        <dbReference type="ARBA" id="ARBA00004496"/>
    </source>
</evidence>
<keyword evidence="2" id="KW-0963">Cytoplasm</keyword>
<dbReference type="PRINTS" id="PR00032">
    <property type="entry name" value="HTHARAC"/>
</dbReference>
<dbReference type="PROSITE" id="PS00041">
    <property type="entry name" value="HTH_ARAC_FAMILY_1"/>
    <property type="match status" value="1"/>
</dbReference>
<evidence type="ECO:0000256" key="2">
    <source>
        <dbReference type="ARBA" id="ARBA00022490"/>
    </source>
</evidence>
<protein>
    <submittedName>
        <fullName evidence="11">Response regulator</fullName>
    </submittedName>
</protein>
<evidence type="ECO:0000259" key="10">
    <source>
        <dbReference type="PROSITE" id="PS50110"/>
    </source>
</evidence>
<evidence type="ECO:0000313" key="12">
    <source>
        <dbReference type="Proteomes" id="UP001589747"/>
    </source>
</evidence>
<dbReference type="PANTHER" id="PTHR42713:SF3">
    <property type="entry name" value="TRANSCRIPTIONAL REGULATORY PROTEIN HPTR"/>
    <property type="match status" value="1"/>
</dbReference>
<evidence type="ECO:0000256" key="7">
    <source>
        <dbReference type="ARBA" id="ARBA00023163"/>
    </source>
</evidence>
<dbReference type="RefSeq" id="WP_377496277.1">
    <property type="nucleotide sequence ID" value="NZ_JBHMDO010000028.1"/>
</dbReference>
<dbReference type="InterPro" id="IPR018062">
    <property type="entry name" value="HTH_AraC-typ_CS"/>
</dbReference>
<dbReference type="PROSITE" id="PS01124">
    <property type="entry name" value="HTH_ARAC_FAMILY_2"/>
    <property type="match status" value="1"/>
</dbReference>
<dbReference type="InterPro" id="IPR051552">
    <property type="entry name" value="HptR"/>
</dbReference>
<keyword evidence="12" id="KW-1185">Reference proteome</keyword>
<dbReference type="Pfam" id="PF12833">
    <property type="entry name" value="HTH_18"/>
    <property type="match status" value="1"/>
</dbReference>
<gene>
    <name evidence="11" type="ORF">ACFFSY_17380</name>
</gene>
<dbReference type="InterPro" id="IPR009057">
    <property type="entry name" value="Homeodomain-like_sf"/>
</dbReference>
<dbReference type="SUPFAM" id="SSF52172">
    <property type="entry name" value="CheY-like"/>
    <property type="match status" value="1"/>
</dbReference>
<evidence type="ECO:0000256" key="5">
    <source>
        <dbReference type="ARBA" id="ARBA00023015"/>
    </source>
</evidence>
<sequence>MIENWRVMIADDESIIREGIRRSIPWDQLGLTVVCEAEDGEEALELAERHRVHIMLVDLSMPIMNGLTLIQHIRERQPDCKIVIITGHDEFAYAHEAIKLSVDDYILKPVNPDALATVLARVADKLKATVVQDERLAMASKQIEKNMTQLRERFCLEWIQDHPAREEVMEQLAFLRMPAEAPQLVGVLRWPEQAGGRSFYSERDRQLLLFAMENIVEECLRDFKIVHFRDPSGLIVLFIWGVPEDAQLERIPSSIADYLRIHVLTCFLASGGELSRVPELYGEAKSAVYRESRLSPLVRRTKEIIETRYHEPQLSLEGVAAELCISTVYLSRIFKQEAGVSFVGMLTGARIKQALLLLCETDLAMHEIAERIGYETQHYFSTAFKKAVGISPNQYRKSSVAGIGK</sequence>
<proteinExistence type="predicted"/>
<dbReference type="SUPFAM" id="SSF46689">
    <property type="entry name" value="Homeodomain-like"/>
    <property type="match status" value="1"/>
</dbReference>
<dbReference type="Proteomes" id="UP001589747">
    <property type="component" value="Unassembled WGS sequence"/>
</dbReference>
<evidence type="ECO:0000256" key="8">
    <source>
        <dbReference type="PROSITE-ProRule" id="PRU00169"/>
    </source>
</evidence>
<comment type="caution">
    <text evidence="11">The sequence shown here is derived from an EMBL/GenBank/DDBJ whole genome shotgun (WGS) entry which is preliminary data.</text>
</comment>
<keyword evidence="7" id="KW-0804">Transcription</keyword>
<dbReference type="SMART" id="SM00448">
    <property type="entry name" value="REC"/>
    <property type="match status" value="1"/>
</dbReference>
<keyword evidence="3 8" id="KW-0597">Phosphoprotein</keyword>
<dbReference type="SMART" id="SM00342">
    <property type="entry name" value="HTH_ARAC"/>
    <property type="match status" value="1"/>
</dbReference>
<evidence type="ECO:0000256" key="6">
    <source>
        <dbReference type="ARBA" id="ARBA00023125"/>
    </source>
</evidence>
<feature type="domain" description="Response regulatory" evidence="10">
    <location>
        <begin position="6"/>
        <end position="123"/>
    </location>
</feature>
<dbReference type="PROSITE" id="PS50110">
    <property type="entry name" value="RESPONSE_REGULATORY"/>
    <property type="match status" value="1"/>
</dbReference>
<dbReference type="CDD" id="cd17536">
    <property type="entry name" value="REC_YesN-like"/>
    <property type="match status" value="1"/>
</dbReference>
<comment type="subcellular location">
    <subcellularLocation>
        <location evidence="1">Cytoplasm</location>
    </subcellularLocation>
</comment>
<evidence type="ECO:0000313" key="11">
    <source>
        <dbReference type="EMBL" id="MFB9327702.1"/>
    </source>
</evidence>
<keyword evidence="4" id="KW-0902">Two-component regulatory system</keyword>
<dbReference type="PANTHER" id="PTHR42713">
    <property type="entry name" value="HISTIDINE KINASE-RELATED"/>
    <property type="match status" value="1"/>
</dbReference>
<keyword evidence="5" id="KW-0805">Transcription regulation</keyword>
<reference evidence="11 12" key="1">
    <citation type="submission" date="2024-09" db="EMBL/GenBank/DDBJ databases">
        <authorList>
            <person name="Sun Q."/>
            <person name="Mori K."/>
        </authorList>
    </citation>
    <scope>NUCLEOTIDE SEQUENCE [LARGE SCALE GENOMIC DNA]</scope>
    <source>
        <strain evidence="11 12">TISTR 2452</strain>
    </source>
</reference>
<name>A0ABV5KR35_9BACL</name>
<evidence type="ECO:0000256" key="3">
    <source>
        <dbReference type="ARBA" id="ARBA00022553"/>
    </source>
</evidence>
<feature type="modified residue" description="4-aspartylphosphate" evidence="8">
    <location>
        <position position="58"/>
    </location>
</feature>
<dbReference type="InterPro" id="IPR020449">
    <property type="entry name" value="Tscrpt_reg_AraC-type_HTH"/>
</dbReference>
<evidence type="ECO:0000259" key="9">
    <source>
        <dbReference type="PROSITE" id="PS01124"/>
    </source>
</evidence>
<evidence type="ECO:0000256" key="4">
    <source>
        <dbReference type="ARBA" id="ARBA00023012"/>
    </source>
</evidence>
<feature type="domain" description="HTH araC/xylS-type" evidence="9">
    <location>
        <begin position="299"/>
        <end position="398"/>
    </location>
</feature>
<keyword evidence="6" id="KW-0238">DNA-binding</keyword>
<dbReference type="InterPro" id="IPR001789">
    <property type="entry name" value="Sig_transdc_resp-reg_receiver"/>
</dbReference>
<accession>A0ABV5KR35</accession>